<gene>
    <name evidence="1" type="ORF">RHMOL_Rhmol03G0235400</name>
</gene>
<name>A0ACC0PHH2_RHOML</name>
<evidence type="ECO:0000313" key="1">
    <source>
        <dbReference type="EMBL" id="KAI8565115.1"/>
    </source>
</evidence>
<protein>
    <submittedName>
        <fullName evidence="1">Uncharacterized protein</fullName>
    </submittedName>
</protein>
<keyword evidence="2" id="KW-1185">Reference proteome</keyword>
<dbReference type="Proteomes" id="UP001062846">
    <property type="component" value="Chromosome 3"/>
</dbReference>
<evidence type="ECO:0000313" key="2">
    <source>
        <dbReference type="Proteomes" id="UP001062846"/>
    </source>
</evidence>
<proteinExistence type="predicted"/>
<reference evidence="1" key="1">
    <citation type="submission" date="2022-02" db="EMBL/GenBank/DDBJ databases">
        <title>Plant Genome Project.</title>
        <authorList>
            <person name="Zhang R.-G."/>
        </authorList>
    </citation>
    <scope>NUCLEOTIDE SEQUENCE</scope>
    <source>
        <strain evidence="1">AT1</strain>
    </source>
</reference>
<organism evidence="1 2">
    <name type="scientific">Rhododendron molle</name>
    <name type="common">Chinese azalea</name>
    <name type="synonym">Azalea mollis</name>
    <dbReference type="NCBI Taxonomy" id="49168"/>
    <lineage>
        <taxon>Eukaryota</taxon>
        <taxon>Viridiplantae</taxon>
        <taxon>Streptophyta</taxon>
        <taxon>Embryophyta</taxon>
        <taxon>Tracheophyta</taxon>
        <taxon>Spermatophyta</taxon>
        <taxon>Magnoliopsida</taxon>
        <taxon>eudicotyledons</taxon>
        <taxon>Gunneridae</taxon>
        <taxon>Pentapetalae</taxon>
        <taxon>asterids</taxon>
        <taxon>Ericales</taxon>
        <taxon>Ericaceae</taxon>
        <taxon>Ericoideae</taxon>
        <taxon>Rhodoreae</taxon>
        <taxon>Rhododendron</taxon>
    </lineage>
</organism>
<sequence length="363" mass="39172">MAFSSCSTTAILRTSLPPLPSLRRSPPYTPPIFQSLVANPPACSLRLHKSSRIGVNPEEFHCKASSSMAEIATEKAKGKVQVFDSEEDLAVSLAKHTADLSDKFAKRRGAFTVVLSGGSLIKSLRKLVEAPYIDAVEWSKWHVFWVDERVVPKDHEDSNYKLAFDGFLSKEGGEGRASLAVNYPYAMLHTKDGGYSICQKYIKPEPTGQVPIPPGNVYAINDALSAEGAADDYETCLKHLVKSNIIDISQATGLPKFDLMLLGMGPDGHVASLFPGHPLVQANKQWVAFIKDSPKPPPERITFTFPVINSSANIALVVAGAGKANVVNVALGNGQSSDLLPVQMVSPEGELTWFLDKGAASQL</sequence>
<accession>A0ACC0PHH2</accession>
<dbReference type="EMBL" id="CM046390">
    <property type="protein sequence ID" value="KAI8565115.1"/>
    <property type="molecule type" value="Genomic_DNA"/>
</dbReference>
<comment type="caution">
    <text evidence="1">The sequence shown here is derived from an EMBL/GenBank/DDBJ whole genome shotgun (WGS) entry which is preliminary data.</text>
</comment>